<reference evidence="1 2" key="1">
    <citation type="submission" date="2017-08" db="EMBL/GenBank/DDBJ databases">
        <title>Infants hospitalized years apart are colonized by the same room-sourced microbial strains.</title>
        <authorList>
            <person name="Brooks B."/>
            <person name="Olm M.R."/>
            <person name="Firek B.A."/>
            <person name="Baker R."/>
            <person name="Thomas B.C."/>
            <person name="Morowitz M.J."/>
            <person name="Banfield J.F."/>
        </authorList>
    </citation>
    <scope>NUCLEOTIDE SEQUENCE [LARGE SCALE GENOMIC DNA]</scope>
    <source>
        <strain evidence="1">S2_005_002_R2_33</strain>
    </source>
</reference>
<protein>
    <submittedName>
        <fullName evidence="1">Uncharacterized protein</fullName>
    </submittedName>
</protein>
<gene>
    <name evidence="1" type="ORF">DI555_19475</name>
</gene>
<dbReference type="AlphaFoldDB" id="A0A2W5NHA0"/>
<evidence type="ECO:0000313" key="2">
    <source>
        <dbReference type="Proteomes" id="UP000249082"/>
    </source>
</evidence>
<sequence>MTTGRSGTELAGGGAAEGGIALGTDGTMTVGGIGADPGWVGKLVPDVMSCARAGMAVSARTAEIAVTAPYERGAYSFSMQTECLSHDRVTEIRNCRDELK</sequence>
<proteinExistence type="predicted"/>
<name>A0A2W5NHA0_9SPHN</name>
<evidence type="ECO:0000313" key="1">
    <source>
        <dbReference type="EMBL" id="PZQ52891.1"/>
    </source>
</evidence>
<accession>A0A2W5NHA0</accession>
<organism evidence="1 2">
    <name type="scientific">Novosphingobium pentaromativorans</name>
    <dbReference type="NCBI Taxonomy" id="205844"/>
    <lineage>
        <taxon>Bacteria</taxon>
        <taxon>Pseudomonadati</taxon>
        <taxon>Pseudomonadota</taxon>
        <taxon>Alphaproteobacteria</taxon>
        <taxon>Sphingomonadales</taxon>
        <taxon>Sphingomonadaceae</taxon>
        <taxon>Novosphingobium</taxon>
    </lineage>
</organism>
<comment type="caution">
    <text evidence="1">The sequence shown here is derived from an EMBL/GenBank/DDBJ whole genome shotgun (WGS) entry which is preliminary data.</text>
</comment>
<dbReference type="EMBL" id="QFPX01000020">
    <property type="protein sequence ID" value="PZQ52891.1"/>
    <property type="molecule type" value="Genomic_DNA"/>
</dbReference>
<dbReference type="Proteomes" id="UP000249082">
    <property type="component" value="Unassembled WGS sequence"/>
</dbReference>